<protein>
    <submittedName>
        <fullName evidence="1">Uncharacterized protein</fullName>
    </submittedName>
</protein>
<evidence type="ECO:0000313" key="2">
    <source>
        <dbReference type="Proteomes" id="UP000267524"/>
    </source>
</evidence>
<proteinExistence type="predicted"/>
<evidence type="ECO:0000313" key="1">
    <source>
        <dbReference type="EMBL" id="RMZ58886.1"/>
    </source>
</evidence>
<dbReference type="Proteomes" id="UP000267524">
    <property type="component" value="Unassembled WGS sequence"/>
</dbReference>
<accession>A0A3M7LBP4</accession>
<dbReference type="RefSeq" id="WP_122548033.1">
    <property type="nucleotide sequence ID" value="NZ_QWIV01000014.1"/>
</dbReference>
<gene>
    <name evidence="1" type="ORF">D1632_15055</name>
</gene>
<organism evidence="1 2">
    <name type="scientific">Chryseobacterium nematophagum</name>
    <dbReference type="NCBI Taxonomy" id="2305228"/>
    <lineage>
        <taxon>Bacteria</taxon>
        <taxon>Pseudomonadati</taxon>
        <taxon>Bacteroidota</taxon>
        <taxon>Flavobacteriia</taxon>
        <taxon>Flavobacteriales</taxon>
        <taxon>Weeksellaceae</taxon>
        <taxon>Chryseobacterium group</taxon>
        <taxon>Chryseobacterium</taxon>
    </lineage>
</organism>
<name>A0A3M7LBP4_9FLAO</name>
<comment type="caution">
    <text evidence="1">The sequence shown here is derived from an EMBL/GenBank/DDBJ whole genome shotgun (WGS) entry which is preliminary data.</text>
</comment>
<keyword evidence="2" id="KW-1185">Reference proteome</keyword>
<reference evidence="1 2" key="1">
    <citation type="submission" date="2018-08" db="EMBL/GenBank/DDBJ databases">
        <title>Chryseobacterium nematophagum: a novel matrix digesting pathogen of nematodes.</title>
        <authorList>
            <person name="Page A."/>
            <person name="Roberts M."/>
            <person name="Felix M.-A."/>
            <person name="Weir W."/>
        </authorList>
    </citation>
    <scope>NUCLEOTIDE SEQUENCE [LARGE SCALE GENOMIC DNA]</scope>
    <source>
        <strain evidence="1 2">JUb275</strain>
    </source>
</reference>
<sequence>MLAKQNQNILKAKGLVIYGNGENKLNILKPKGVPGNFLPEDKQSQIPIRWGNREFFTDSPVINVEKNEDTFSIICWDWAPGPGPGDFRIEVNSETEVVDFVINFYFEENVHFEAYKKDITQNRNSINVTDIKNILEKLIQQLENKFSKSEINFSERGTFHKIPIDKWKVNELIEEKTHIEIEMGFIKLEVSMLRKKIDENKEFDQKDLTYIADLINELSFTMKK</sequence>
<dbReference type="AlphaFoldDB" id="A0A3M7LBP4"/>
<dbReference type="EMBL" id="QWIV01000014">
    <property type="protein sequence ID" value="RMZ58886.1"/>
    <property type="molecule type" value="Genomic_DNA"/>
</dbReference>